<protein>
    <submittedName>
        <fullName evidence="1">DUF3891 family protein</fullName>
    </submittedName>
</protein>
<dbReference type="InterPro" id="IPR024992">
    <property type="entry name" value="DUF3891"/>
</dbReference>
<dbReference type="Pfam" id="PF13030">
    <property type="entry name" value="DUF3891"/>
    <property type="match status" value="1"/>
</dbReference>
<dbReference type="EMBL" id="JAAXKZ010000029">
    <property type="protein sequence ID" value="NMH92015.1"/>
    <property type="molecule type" value="Genomic_DNA"/>
</dbReference>
<dbReference type="Proteomes" id="UP000586918">
    <property type="component" value="Unassembled WGS sequence"/>
</dbReference>
<organism evidence="1 2">
    <name type="scientific">Pseudonocardia bannensis</name>
    <dbReference type="NCBI Taxonomy" id="630973"/>
    <lineage>
        <taxon>Bacteria</taxon>
        <taxon>Bacillati</taxon>
        <taxon>Actinomycetota</taxon>
        <taxon>Actinomycetes</taxon>
        <taxon>Pseudonocardiales</taxon>
        <taxon>Pseudonocardiaceae</taxon>
        <taxon>Pseudonocardia</taxon>
    </lineage>
</organism>
<dbReference type="AlphaFoldDB" id="A0A848DHI6"/>
<evidence type="ECO:0000313" key="1">
    <source>
        <dbReference type="EMBL" id="NMH92015.1"/>
    </source>
</evidence>
<reference evidence="1 2" key="1">
    <citation type="submission" date="2020-04" db="EMBL/GenBank/DDBJ databases">
        <authorList>
            <person name="Klaysubun C."/>
            <person name="Duangmal K."/>
            <person name="Lipun K."/>
        </authorList>
    </citation>
    <scope>NUCLEOTIDE SEQUENCE [LARGE SCALE GENOMIC DNA]</scope>
    <source>
        <strain evidence="1 2">DSM 45300</strain>
    </source>
</reference>
<name>A0A848DHI6_9PSEU</name>
<evidence type="ECO:0000313" key="2">
    <source>
        <dbReference type="Proteomes" id="UP000586918"/>
    </source>
</evidence>
<gene>
    <name evidence="1" type="ORF">HF519_10615</name>
</gene>
<sequence>MAGPFDVESWCGRNAENGEGFMLIKRRNGELILIEQVVHAHMAAEIAAHWGNEQFAAPRPQDKACLAAAMHDDGWREPDSIPLFNEKEARPLHFLEIGMEDHVKLYGRGVDEVFAADPYAGLLVSMHWTGLYRSRWGMQAGRVEFGDNVRQDEAVLAEEQRWIDVKRELVRDQRRSDLELSLWHNYDLLQTWDLLSLYACVCDTVPDDGPVRQVFETLKSIDHVPGVRTIPSVPVSIGGERVEITLTAVERGVVAVDPYPFDVDELTVGVTAKAIPDRRYDSAEEARQAVASAREEKVGCRFVRS</sequence>
<accession>A0A848DHI6</accession>
<keyword evidence="2" id="KW-1185">Reference proteome</keyword>
<proteinExistence type="predicted"/>
<comment type="caution">
    <text evidence="1">The sequence shown here is derived from an EMBL/GenBank/DDBJ whole genome shotgun (WGS) entry which is preliminary data.</text>
</comment>